<feature type="non-terminal residue" evidence="2">
    <location>
        <position position="246"/>
    </location>
</feature>
<feature type="domain" description="VWFA" evidence="1">
    <location>
        <begin position="20"/>
        <end position="180"/>
    </location>
</feature>
<sequence length="246" mass="26748">ISPQAASTAEDPYAFLSSFDTVLLIDNSGSMAGASWKQVKAVLQAIVPICTAHDEDGIDIYFINKPTNALPGFEMGSAGGFYRNVTNLAKVEDIFSTVKPGGDTMMGRRLKEILVPYTELYKQKERETGDKTCLRPLNIIVITDGEANDNVEESLGNAARFLDECGAPPYQIGVQFFQIGNVPGVAEYLQYLDDELGRNSRNGFRDMIDTVTFDCLPGDTAPTLTADGILKAVLGAVVKRLDRRPA</sequence>
<dbReference type="OrthoDB" id="2142040at2759"/>
<evidence type="ECO:0000313" key="3">
    <source>
        <dbReference type="Proteomes" id="UP000193689"/>
    </source>
</evidence>
<dbReference type="EMBL" id="MCFJ01000021">
    <property type="protein sequence ID" value="ORY56921.1"/>
    <property type="molecule type" value="Genomic_DNA"/>
</dbReference>
<feature type="non-terminal residue" evidence="2">
    <location>
        <position position="1"/>
    </location>
</feature>
<dbReference type="InParanoid" id="A0A1Y2DCC7"/>
<protein>
    <recommendedName>
        <fullName evidence="1">VWFA domain-containing protein</fullName>
    </recommendedName>
</protein>
<dbReference type="PANTHER" id="PTHR34706:SF1">
    <property type="entry name" value="VWFA DOMAIN-CONTAINING PROTEIN"/>
    <property type="match status" value="1"/>
</dbReference>
<comment type="caution">
    <text evidence="2">The sequence shown here is derived from an EMBL/GenBank/DDBJ whole genome shotgun (WGS) entry which is preliminary data.</text>
</comment>
<name>A0A1Y2DCC7_9PEZI</name>
<dbReference type="GeneID" id="63770795"/>
<dbReference type="InterPro" id="IPR002035">
    <property type="entry name" value="VWF_A"/>
</dbReference>
<dbReference type="PANTHER" id="PTHR34706">
    <property type="entry name" value="SLR1338 PROTEIN"/>
    <property type="match status" value="1"/>
</dbReference>
<evidence type="ECO:0000259" key="1">
    <source>
        <dbReference type="PROSITE" id="PS50234"/>
    </source>
</evidence>
<reference evidence="2 3" key="1">
    <citation type="submission" date="2016-07" db="EMBL/GenBank/DDBJ databases">
        <title>Pervasive Adenine N6-methylation of Active Genes in Fungi.</title>
        <authorList>
            <consortium name="DOE Joint Genome Institute"/>
            <person name="Mondo S.J."/>
            <person name="Dannebaum R.O."/>
            <person name="Kuo R.C."/>
            <person name="Labutti K."/>
            <person name="Haridas S."/>
            <person name="Kuo A."/>
            <person name="Salamov A."/>
            <person name="Ahrendt S.R."/>
            <person name="Lipzen A."/>
            <person name="Sullivan W."/>
            <person name="Andreopoulos W.B."/>
            <person name="Clum A."/>
            <person name="Lindquist E."/>
            <person name="Daum C."/>
            <person name="Ramamoorthy G.K."/>
            <person name="Gryganskyi A."/>
            <person name="Culley D."/>
            <person name="Magnuson J.K."/>
            <person name="James T.Y."/>
            <person name="O'Malley M.A."/>
            <person name="Stajich J.E."/>
            <person name="Spatafora J.W."/>
            <person name="Visel A."/>
            <person name="Grigoriev I.V."/>
        </authorList>
    </citation>
    <scope>NUCLEOTIDE SEQUENCE [LARGE SCALE GENOMIC DNA]</scope>
    <source>
        <strain evidence="2 3">CBS 129021</strain>
    </source>
</reference>
<keyword evidence="3" id="KW-1185">Reference proteome</keyword>
<dbReference type="PROSITE" id="PS50234">
    <property type="entry name" value="VWFA"/>
    <property type="match status" value="1"/>
</dbReference>
<dbReference type="RefSeq" id="XP_040710388.1">
    <property type="nucleotide sequence ID" value="XM_040854583.1"/>
</dbReference>
<accession>A0A1Y2DCC7</accession>
<dbReference type="SUPFAM" id="SSF53300">
    <property type="entry name" value="vWA-like"/>
    <property type="match status" value="1"/>
</dbReference>
<dbReference type="InterPro" id="IPR036465">
    <property type="entry name" value="vWFA_dom_sf"/>
</dbReference>
<gene>
    <name evidence="2" type="ORF">BCR38DRAFT_303540</name>
</gene>
<dbReference type="Proteomes" id="UP000193689">
    <property type="component" value="Unassembled WGS sequence"/>
</dbReference>
<dbReference type="Pfam" id="PF00092">
    <property type="entry name" value="VWA"/>
    <property type="match status" value="1"/>
</dbReference>
<organism evidence="2 3">
    <name type="scientific">Pseudomassariella vexata</name>
    <dbReference type="NCBI Taxonomy" id="1141098"/>
    <lineage>
        <taxon>Eukaryota</taxon>
        <taxon>Fungi</taxon>
        <taxon>Dikarya</taxon>
        <taxon>Ascomycota</taxon>
        <taxon>Pezizomycotina</taxon>
        <taxon>Sordariomycetes</taxon>
        <taxon>Xylariomycetidae</taxon>
        <taxon>Amphisphaeriales</taxon>
        <taxon>Pseudomassariaceae</taxon>
        <taxon>Pseudomassariella</taxon>
    </lineage>
</organism>
<proteinExistence type="predicted"/>
<dbReference type="Gene3D" id="3.40.50.410">
    <property type="entry name" value="von Willebrand factor, type A domain"/>
    <property type="match status" value="1"/>
</dbReference>
<dbReference type="SMART" id="SM00327">
    <property type="entry name" value="VWA"/>
    <property type="match status" value="1"/>
</dbReference>
<evidence type="ECO:0000313" key="2">
    <source>
        <dbReference type="EMBL" id="ORY56921.1"/>
    </source>
</evidence>
<dbReference type="AlphaFoldDB" id="A0A1Y2DCC7"/>
<dbReference type="STRING" id="1141098.A0A1Y2DCC7"/>